<evidence type="ECO:0008006" key="3">
    <source>
        <dbReference type="Google" id="ProtNLM"/>
    </source>
</evidence>
<dbReference type="EMBL" id="JBDKXB010000002">
    <property type="protein sequence ID" value="MEY6431361.1"/>
    <property type="molecule type" value="Genomic_DNA"/>
</dbReference>
<dbReference type="Proteomes" id="UP001564408">
    <property type="component" value="Unassembled WGS sequence"/>
</dbReference>
<sequence length="84" mass="9804">MTDVENLIIEHLRALRSEIQTFRTEMQGEFRDVKARLSTLEVALSGVKRDQAESLADYARQQMSLDQIVERIQRIERRLELSDG</sequence>
<comment type="caution">
    <text evidence="1">The sequence shown here is derived from an EMBL/GenBank/DDBJ whole genome shotgun (WGS) entry which is preliminary data.</text>
</comment>
<organism evidence="1 2">
    <name type="scientific">Thioalkalicoccus limnaeus</name>
    <dbReference type="NCBI Taxonomy" id="120681"/>
    <lineage>
        <taxon>Bacteria</taxon>
        <taxon>Pseudomonadati</taxon>
        <taxon>Pseudomonadota</taxon>
        <taxon>Gammaproteobacteria</taxon>
        <taxon>Chromatiales</taxon>
        <taxon>Chromatiaceae</taxon>
        <taxon>Thioalkalicoccus</taxon>
    </lineage>
</organism>
<dbReference type="RefSeq" id="WP_369665738.1">
    <property type="nucleotide sequence ID" value="NZ_JBDKXB010000002.1"/>
</dbReference>
<name>A0ABV4BAA9_9GAMM</name>
<reference evidence="1 2" key="1">
    <citation type="submission" date="2024-05" db="EMBL/GenBank/DDBJ databases">
        <title>Genome Sequence and Characterization of the New Strain Purple Sulfur Bacterium of Genus Thioalkalicoccus.</title>
        <authorList>
            <person name="Bryantseva I.A."/>
            <person name="Kyndt J.A."/>
            <person name="Imhoff J.F."/>
        </authorList>
    </citation>
    <scope>NUCLEOTIDE SEQUENCE [LARGE SCALE GENOMIC DNA]</scope>
    <source>
        <strain evidence="1 2">Um2</strain>
    </source>
</reference>
<protein>
    <recommendedName>
        <fullName evidence="3">DUF904 domain-containing protein</fullName>
    </recommendedName>
</protein>
<evidence type="ECO:0000313" key="1">
    <source>
        <dbReference type="EMBL" id="MEY6431361.1"/>
    </source>
</evidence>
<gene>
    <name evidence="1" type="ORF">ABC977_02945</name>
</gene>
<accession>A0ABV4BAA9</accession>
<keyword evidence="2" id="KW-1185">Reference proteome</keyword>
<proteinExistence type="predicted"/>
<evidence type="ECO:0000313" key="2">
    <source>
        <dbReference type="Proteomes" id="UP001564408"/>
    </source>
</evidence>